<dbReference type="EMBL" id="KT880194">
    <property type="protein sequence ID" value="AMB17382.1"/>
    <property type="molecule type" value="Genomic_DNA"/>
</dbReference>
<feature type="compositionally biased region" description="Pro residues" evidence="1">
    <location>
        <begin position="235"/>
        <end position="244"/>
    </location>
</feature>
<evidence type="ECO:0000313" key="3">
    <source>
        <dbReference type="Proteomes" id="UP000225053"/>
    </source>
</evidence>
<protein>
    <submittedName>
        <fullName evidence="2">Uncharacterized protein</fullName>
    </submittedName>
</protein>
<dbReference type="Proteomes" id="UP000225053">
    <property type="component" value="Segment"/>
</dbReference>
<accession>A0A109QMC7</accession>
<evidence type="ECO:0000313" key="2">
    <source>
        <dbReference type="EMBL" id="AMB17382.1"/>
    </source>
</evidence>
<feature type="region of interest" description="Disordered" evidence="1">
    <location>
        <begin position="1"/>
        <end position="20"/>
    </location>
</feature>
<reference evidence="2 3" key="1">
    <citation type="submission" date="2015-10" db="EMBL/GenBank/DDBJ databases">
        <authorList>
            <person name="Dalman M.J."/>
            <person name="Fischman H.D."/>
            <person name="Fletcher E.R."/>
            <person name="Franz K."/>
            <person name="Guillaume J.D."/>
            <person name="Hardy E.C."/>
            <person name="Jeavons A.O."/>
            <person name="Jurik C.R."/>
            <person name="Krahn A.H."/>
            <person name="Machay A.M."/>
            <person name="Mejicano-Gormley E.P."/>
            <person name="Petrovich M."/>
            <person name="Platte C.A."/>
            <person name="Rich A."/>
            <person name="Royer J."/>
            <person name="Theis M.C."/>
            <person name="Vela N.M."/>
            <person name="Stukey J."/>
            <person name="Best A."/>
            <person name="Anders K.R."/>
            <person name="Bradley K.W."/>
            <person name="Asai D.J."/>
            <person name="Bowman C.A."/>
            <person name="Russell D.A."/>
            <person name="Pope W.H."/>
            <person name="Jacobs-Sera D."/>
            <person name="Hendrix R.W."/>
            <person name="Hatfull G.F."/>
        </authorList>
    </citation>
    <scope>NUCLEOTIDE SEQUENCE [LARGE SCALE GENOMIC DNA]</scope>
</reference>
<feature type="region of interest" description="Disordered" evidence="1">
    <location>
        <begin position="217"/>
        <end position="244"/>
    </location>
</feature>
<organism evidence="2 3">
    <name type="scientific">Mycobacterium phage Glass</name>
    <dbReference type="NCBI Taxonomy" id="1784939"/>
    <lineage>
        <taxon>Viruses</taxon>
        <taxon>Duplodnaviria</taxon>
        <taxon>Heunggongvirae</taxon>
        <taxon>Uroviricota</taxon>
        <taxon>Caudoviricetes</taxon>
        <taxon>Bclasvirinae</taxon>
        <taxon>Rosebushvirus</taxon>
        <taxon>Rosebushvirus rosebush</taxon>
    </lineage>
</organism>
<gene>
    <name evidence="2" type="ORF">SEA_GLASS_68</name>
</gene>
<sequence length="244" mass="26348">MEHNTPANPDSNPSTPKSSLTPWQKRLAVLAQKLGPGVKLAVLMPRQHGNRHQTTVVTTPMAGPTCEMPSVTDVAIDHDHLAQLVEHHEVSAPWHPHLGEEAKAAIVSSCLERARDWCTAHSVEANLCQFERVTAGDERAIGVRWSVTVGHGTSAVAGTTWNEVAARMHWTWSDRWQHWRGWFASMAAVADAHARAQAGLEGGGALVLSLPDKRPTWAGGTVGPHSSACDGEPHPGQPCPVDWP</sequence>
<evidence type="ECO:0000256" key="1">
    <source>
        <dbReference type="SAM" id="MobiDB-lite"/>
    </source>
</evidence>
<proteinExistence type="predicted"/>
<name>A0A109QMC7_9CAUD</name>